<gene>
    <name evidence="2" type="ORF">URODEC1_LOCUS56489</name>
</gene>
<evidence type="ECO:0000259" key="1">
    <source>
        <dbReference type="Pfam" id="PF07762"/>
    </source>
</evidence>
<evidence type="ECO:0000313" key="2">
    <source>
        <dbReference type="EMBL" id="CAL4982166.1"/>
    </source>
</evidence>
<dbReference type="InterPro" id="IPR011676">
    <property type="entry name" value="DUF1618"/>
</dbReference>
<organism evidence="2 3">
    <name type="scientific">Urochloa decumbens</name>
    <dbReference type="NCBI Taxonomy" id="240449"/>
    <lineage>
        <taxon>Eukaryota</taxon>
        <taxon>Viridiplantae</taxon>
        <taxon>Streptophyta</taxon>
        <taxon>Embryophyta</taxon>
        <taxon>Tracheophyta</taxon>
        <taxon>Spermatophyta</taxon>
        <taxon>Magnoliopsida</taxon>
        <taxon>Liliopsida</taxon>
        <taxon>Poales</taxon>
        <taxon>Poaceae</taxon>
        <taxon>PACMAD clade</taxon>
        <taxon>Panicoideae</taxon>
        <taxon>Panicodae</taxon>
        <taxon>Paniceae</taxon>
        <taxon>Melinidinae</taxon>
        <taxon>Urochloa</taxon>
    </lineage>
</organism>
<dbReference type="Proteomes" id="UP001497457">
    <property type="component" value="Chromosome 21rd"/>
</dbReference>
<evidence type="ECO:0000313" key="3">
    <source>
        <dbReference type="Proteomes" id="UP001497457"/>
    </source>
</evidence>
<dbReference type="Pfam" id="PF07762">
    <property type="entry name" value="DUF1618"/>
    <property type="match status" value="1"/>
</dbReference>
<dbReference type="PANTHER" id="PTHR33074:SF76">
    <property type="entry name" value="OS11G0569701 PROTEIN"/>
    <property type="match status" value="1"/>
</dbReference>
<keyword evidence="3" id="KW-1185">Reference proteome</keyword>
<proteinExistence type="predicted"/>
<protein>
    <recommendedName>
        <fullName evidence="1">DUF1618 domain-containing protein</fullName>
    </recommendedName>
</protein>
<accession>A0ABC9AL62</accession>
<dbReference type="InterPro" id="IPR000408">
    <property type="entry name" value="Reg_chr_condens"/>
</dbReference>
<name>A0ABC9AL62_9POAL</name>
<dbReference type="EMBL" id="OZ075131">
    <property type="protein sequence ID" value="CAL4982166.1"/>
    <property type="molecule type" value="Genomic_DNA"/>
</dbReference>
<dbReference type="PANTHER" id="PTHR33074">
    <property type="entry name" value="EXPRESSED PROTEIN-RELATED"/>
    <property type="match status" value="1"/>
</dbReference>
<feature type="domain" description="DUF1618" evidence="1">
    <location>
        <begin position="264"/>
        <end position="403"/>
    </location>
</feature>
<dbReference type="PROSITE" id="PS00626">
    <property type="entry name" value="RCC1_2"/>
    <property type="match status" value="1"/>
</dbReference>
<reference evidence="2" key="1">
    <citation type="submission" date="2024-10" db="EMBL/GenBank/DDBJ databases">
        <authorList>
            <person name="Ryan C."/>
        </authorList>
    </citation>
    <scope>NUCLEOTIDE SEQUENCE [LARGE SCALE GENOMIC DNA]</scope>
</reference>
<sequence length="463" mass="51049">MKLLTRLACGSFHGLSLSRCLRSFHLVPDGQHPMEPITDSPAPTAAMDNPSWVLLHSRNSRWNNSIDAGANTAAKTQTSTGQRLRVAFDLAAPPATSVLHNECAEAAREEKYCSGLNIIAAHGDSVLLRMGRDRYPQPPAVPCDHFVYQAGGAGRPPSLSLLPLLKGMEKYKEGVEDPSFRPLLSHDTGILRRGDRDLLVARIEVLIEDDDGRPMAHLCLLRPGMSQWEHKRLVPVVHEEGEETMGPLCGPNMAIPVGDRFLCWVGDHDGFILCDMADDKSPKLRYIPLPGMPYDPNYYSDDHDLFPLTDSENMGAAGPGVVRFVAIEPRCCCGGFGRSSCPRSGYAFTLTTWKLTLTMDEPVTWVKESLMDCEELWGLPGYEGIPRVHLQCPVVSLDNPDVVSFRVVSNTDRKAWTIQVSSFQLFNRIAELGLSNENSISTTGVPDIHSTQEHILLSQIAIL</sequence>
<dbReference type="AlphaFoldDB" id="A0ABC9AL62"/>